<keyword evidence="3" id="KW-1185">Reference proteome</keyword>
<dbReference type="GO" id="GO:0051301">
    <property type="term" value="P:cell division"/>
    <property type="evidence" value="ECO:0007669"/>
    <property type="project" value="InterPro"/>
</dbReference>
<dbReference type="InterPro" id="IPR004513">
    <property type="entry name" value="FtsX"/>
</dbReference>
<dbReference type="HOGENOM" id="CLU_067538_0_0_5"/>
<keyword evidence="1" id="KW-0472">Membrane</keyword>
<keyword evidence="1" id="KW-0812">Transmembrane</keyword>
<dbReference type="PANTHER" id="PTHR47755">
    <property type="entry name" value="CELL DIVISION PROTEIN FTSX"/>
    <property type="match status" value="1"/>
</dbReference>
<evidence type="ECO:0008006" key="4">
    <source>
        <dbReference type="Google" id="ProtNLM"/>
    </source>
</evidence>
<protein>
    <recommendedName>
        <fullName evidence="4">Cell division protein</fullName>
    </recommendedName>
</protein>
<dbReference type="eggNOG" id="COG2177">
    <property type="taxonomic scope" value="Bacteria"/>
</dbReference>
<accession>Q2N7G2</accession>
<feature type="transmembrane region" description="Helical" evidence="1">
    <location>
        <begin position="237"/>
        <end position="261"/>
    </location>
</feature>
<dbReference type="OrthoDB" id="8478373at2"/>
<dbReference type="EMBL" id="CP000157">
    <property type="protein sequence ID" value="ABC64379.1"/>
    <property type="molecule type" value="Genomic_DNA"/>
</dbReference>
<dbReference type="RefSeq" id="WP_011415202.1">
    <property type="nucleotide sequence ID" value="NC_007722.1"/>
</dbReference>
<feature type="transmembrane region" description="Helical" evidence="1">
    <location>
        <begin position="39"/>
        <end position="58"/>
    </location>
</feature>
<evidence type="ECO:0000256" key="1">
    <source>
        <dbReference type="SAM" id="Phobius"/>
    </source>
</evidence>
<evidence type="ECO:0000313" key="2">
    <source>
        <dbReference type="EMBL" id="ABC64379.1"/>
    </source>
</evidence>
<dbReference type="GO" id="GO:0032153">
    <property type="term" value="C:cell division site"/>
    <property type="evidence" value="ECO:0007669"/>
    <property type="project" value="TreeGrafter"/>
</dbReference>
<evidence type="ECO:0000313" key="3">
    <source>
        <dbReference type="Proteomes" id="UP000008808"/>
    </source>
</evidence>
<gene>
    <name evidence="2" type="ordered locus">ELI_11435</name>
</gene>
<dbReference type="GO" id="GO:0016020">
    <property type="term" value="C:membrane"/>
    <property type="evidence" value="ECO:0007669"/>
    <property type="project" value="InterPro"/>
</dbReference>
<dbReference type="STRING" id="314225.ELI_11435"/>
<feature type="transmembrane region" description="Helical" evidence="1">
    <location>
        <begin position="182"/>
        <end position="205"/>
    </location>
</feature>
<dbReference type="PANTHER" id="PTHR47755:SF1">
    <property type="entry name" value="CELL DIVISION PROTEIN FTSX"/>
    <property type="match status" value="1"/>
</dbReference>
<sequence>MTETPPAQRRSLRRGFGPFRGKKAAQLVSQGSLAGPMPWVIAIMVALTVIATASGLALSNLAQGARAELSGGATVQIVEADPAERERQAAAVEEVLAGFPEVATIRQVPENELEQLLEPWLGAGLDDGAVPIPALIDVRLREEATPDKLRRMRAALLQAAPDARIDAQSTWLRPVFSAIASLQYLAIALVVLLAVTSAAAVFLAARSALGTNRETIEVVHLLGGTDGQIARVFQRSVAFDAALGGGVGLALGLGAVLFLGQRFAALDSGMVTGGGLGWLDWLAIAAVPLITVALAMITARLTVVAALRRML</sequence>
<proteinExistence type="predicted"/>
<keyword evidence="1" id="KW-1133">Transmembrane helix</keyword>
<dbReference type="KEGG" id="eli:ELI_11435"/>
<name>Q2N7G2_ERYLH</name>
<organism evidence="2 3">
    <name type="scientific">Erythrobacter litoralis (strain HTCC2594)</name>
    <dbReference type="NCBI Taxonomy" id="314225"/>
    <lineage>
        <taxon>Bacteria</taxon>
        <taxon>Pseudomonadati</taxon>
        <taxon>Pseudomonadota</taxon>
        <taxon>Alphaproteobacteria</taxon>
        <taxon>Sphingomonadales</taxon>
        <taxon>Erythrobacteraceae</taxon>
        <taxon>Erythrobacter/Porphyrobacter group</taxon>
        <taxon>Erythrobacter</taxon>
    </lineage>
</organism>
<feature type="transmembrane region" description="Helical" evidence="1">
    <location>
        <begin position="281"/>
        <end position="307"/>
    </location>
</feature>
<dbReference type="AlphaFoldDB" id="Q2N7G2"/>
<dbReference type="Proteomes" id="UP000008808">
    <property type="component" value="Chromosome"/>
</dbReference>
<reference evidence="3" key="1">
    <citation type="journal article" date="2009" name="J. Bacteriol.">
        <title>Complete genome sequence of Erythrobacter litoralis HTCC2594.</title>
        <authorList>
            <person name="Oh H.M."/>
            <person name="Giovannoni S.J."/>
            <person name="Ferriera S."/>
            <person name="Johnson J."/>
            <person name="Cho J.C."/>
        </authorList>
    </citation>
    <scope>NUCLEOTIDE SEQUENCE [LARGE SCALE GENOMIC DNA]</scope>
    <source>
        <strain evidence="3">HTCC2594</strain>
    </source>
</reference>